<dbReference type="SUPFAM" id="SSF74650">
    <property type="entry name" value="Galactose mutarotase-like"/>
    <property type="match status" value="1"/>
</dbReference>
<dbReference type="OrthoDB" id="4739604at2"/>
<evidence type="ECO:0000313" key="1">
    <source>
        <dbReference type="EMBL" id="RLP77355.1"/>
    </source>
</evidence>
<dbReference type="GO" id="GO:0030246">
    <property type="term" value="F:carbohydrate binding"/>
    <property type="evidence" value="ECO:0007669"/>
    <property type="project" value="InterPro"/>
</dbReference>
<dbReference type="InterPro" id="IPR014718">
    <property type="entry name" value="GH-type_carb-bd"/>
</dbReference>
<dbReference type="InterPro" id="IPR008183">
    <property type="entry name" value="Aldose_1/G6P_1-epimerase"/>
</dbReference>
<dbReference type="EMBL" id="RCUX01000002">
    <property type="protein sequence ID" value="RLP77355.1"/>
    <property type="molecule type" value="Genomic_DNA"/>
</dbReference>
<organism evidence="1 2">
    <name type="scientific">Mycetocola tolaasinivorans</name>
    <dbReference type="NCBI Taxonomy" id="76635"/>
    <lineage>
        <taxon>Bacteria</taxon>
        <taxon>Bacillati</taxon>
        <taxon>Actinomycetota</taxon>
        <taxon>Actinomycetes</taxon>
        <taxon>Micrococcales</taxon>
        <taxon>Microbacteriaceae</taxon>
        <taxon>Mycetocola</taxon>
    </lineage>
</organism>
<dbReference type="Proteomes" id="UP000272503">
    <property type="component" value="Unassembled WGS sequence"/>
</dbReference>
<dbReference type="InterPro" id="IPR011013">
    <property type="entry name" value="Gal_mutarotase_sf_dom"/>
</dbReference>
<dbReference type="Gene3D" id="2.70.98.10">
    <property type="match status" value="1"/>
</dbReference>
<dbReference type="RefSeq" id="WP_121647339.1">
    <property type="nucleotide sequence ID" value="NZ_RCUX01000002.1"/>
</dbReference>
<protein>
    <submittedName>
        <fullName evidence="1">Aldose epimerase</fullName>
    </submittedName>
</protein>
<dbReference type="AlphaFoldDB" id="A0A3L7ABI2"/>
<comment type="caution">
    <text evidence="1">The sequence shown here is derived from an EMBL/GenBank/DDBJ whole genome shotgun (WGS) entry which is preliminary data.</text>
</comment>
<keyword evidence="2" id="KW-1185">Reference proteome</keyword>
<reference evidence="1 2" key="1">
    <citation type="submission" date="2018-10" db="EMBL/GenBank/DDBJ databases">
        <authorList>
            <person name="Li J."/>
        </authorList>
    </citation>
    <scope>NUCLEOTIDE SEQUENCE [LARGE SCALE GENOMIC DNA]</scope>
    <source>
        <strain evidence="1 2">IF 016277</strain>
    </source>
</reference>
<gene>
    <name evidence="1" type="ORF">D9V32_02575</name>
</gene>
<proteinExistence type="predicted"/>
<accession>A0A3L7ABI2</accession>
<dbReference type="Pfam" id="PF01263">
    <property type="entry name" value="Aldose_epim"/>
    <property type="match status" value="1"/>
</dbReference>
<dbReference type="GO" id="GO:0005975">
    <property type="term" value="P:carbohydrate metabolic process"/>
    <property type="evidence" value="ECO:0007669"/>
    <property type="project" value="InterPro"/>
</dbReference>
<sequence length="308" mass="33138">MHAAPNGQSFTLAHEQDGLALHAEITEVAAGLRVLTANGVDVLAPYDVTQPRPMASGIVLAPWPNRVEDARWVLDGEVQQLDVTEPAQSNAIHGLLRFTPYTVLEQTANSIRLAATVFPQHGYPFYLDTEVDYVLDERGLTVTHRLTNRSDTPAPAGVGSHPYLTIGGVPASDLTLTVACDTVWEVNHHQIPQNEVPVGEGNDLRHGVALDSVVLDHGFAAPLIVDGVSTHTLADPAGRTVSIWGEERFGTWQVFNPTRYPGENAVVAIEPMTAPANALNSGIGLEWIAPGDTWSVSWGIRAEGFTAR</sequence>
<dbReference type="GO" id="GO:0016853">
    <property type="term" value="F:isomerase activity"/>
    <property type="evidence" value="ECO:0007669"/>
    <property type="project" value="InterPro"/>
</dbReference>
<evidence type="ECO:0000313" key="2">
    <source>
        <dbReference type="Proteomes" id="UP000272503"/>
    </source>
</evidence>
<name>A0A3L7ABI2_9MICO</name>
<dbReference type="InterPro" id="IPR037480">
    <property type="entry name" value="YihR-like"/>
</dbReference>
<dbReference type="CDD" id="cd09022">
    <property type="entry name" value="Aldose_epim_Ec_YihR"/>
    <property type="match status" value="1"/>
</dbReference>